<evidence type="ECO:0000313" key="8">
    <source>
        <dbReference type="EMBL" id="PRP86080.1"/>
    </source>
</evidence>
<dbReference type="InParanoid" id="A0A2P6NQ52"/>
<organism evidence="8 9">
    <name type="scientific">Planoprotostelium fungivorum</name>
    <dbReference type="NCBI Taxonomy" id="1890364"/>
    <lineage>
        <taxon>Eukaryota</taxon>
        <taxon>Amoebozoa</taxon>
        <taxon>Evosea</taxon>
        <taxon>Variosea</taxon>
        <taxon>Cavosteliida</taxon>
        <taxon>Cavosteliaceae</taxon>
        <taxon>Planoprotostelium</taxon>
    </lineage>
</organism>
<evidence type="ECO:0000256" key="2">
    <source>
        <dbReference type="ARBA" id="ARBA00022448"/>
    </source>
</evidence>
<dbReference type="InterPro" id="IPR006603">
    <property type="entry name" value="PQ-loop_rpt"/>
</dbReference>
<feature type="transmembrane region" description="Helical" evidence="7">
    <location>
        <begin position="185"/>
        <end position="207"/>
    </location>
</feature>
<keyword evidence="4" id="KW-0677">Repeat</keyword>
<feature type="transmembrane region" description="Helical" evidence="7">
    <location>
        <begin position="127"/>
        <end position="146"/>
    </location>
</feature>
<comment type="caution">
    <text evidence="8">The sequence shown here is derived from an EMBL/GenBank/DDBJ whole genome shotgun (WGS) entry which is preliminary data.</text>
</comment>
<evidence type="ECO:0000256" key="7">
    <source>
        <dbReference type="SAM" id="Phobius"/>
    </source>
</evidence>
<dbReference type="Gene3D" id="1.20.1280.290">
    <property type="match status" value="2"/>
</dbReference>
<dbReference type="EMBL" id="MDYQ01000035">
    <property type="protein sequence ID" value="PRP86080.1"/>
    <property type="molecule type" value="Genomic_DNA"/>
</dbReference>
<dbReference type="InterPro" id="IPR005282">
    <property type="entry name" value="LC_transporter"/>
</dbReference>
<feature type="transmembrane region" description="Helical" evidence="7">
    <location>
        <begin position="152"/>
        <end position="173"/>
    </location>
</feature>
<dbReference type="PANTHER" id="PTHR13131">
    <property type="entry name" value="CYSTINOSIN"/>
    <property type="match status" value="1"/>
</dbReference>
<feature type="transmembrane region" description="Helical" evidence="7">
    <location>
        <begin position="20"/>
        <end position="39"/>
    </location>
</feature>
<dbReference type="Proteomes" id="UP000241769">
    <property type="component" value="Unassembled WGS sequence"/>
</dbReference>
<dbReference type="FunCoup" id="A0A2P6NQ52">
    <property type="interactions" value="260"/>
</dbReference>
<protein>
    <submittedName>
        <fullName evidence="8">Cystinosin</fullName>
    </submittedName>
</protein>
<sequence length="279" mass="31827">MPDDLPHLGDTGEIISKVIGWTYTIAWGLTNYPQIYINWKRKSVQGLSPDYVAVNVIGFLCLAAYYSSFYFSEYVRAEYRRVHDEKEPLVSANDVAFSLHALLLSSITLVQLCIYPSGGQKVSKAMTVIMVGIILALIGYCLFAGIEHNPSSTMSLLYFFSYVKGFVTTVKYIPQAYMNYTRKSTKGWSILFSVLDLTGGVLSITQLMFDGWRKEDWEGVRSNPLKLFLGIITCLFDLIFIFQHYILYPQRKSYRSISRRSEEGEDTKILVRYASTDSF</sequence>
<dbReference type="SMART" id="SM00679">
    <property type="entry name" value="CTNS"/>
    <property type="match status" value="2"/>
</dbReference>
<proteinExistence type="predicted"/>
<keyword evidence="9" id="KW-1185">Reference proteome</keyword>
<dbReference type="GO" id="GO:0005774">
    <property type="term" value="C:vacuolar membrane"/>
    <property type="evidence" value="ECO:0007669"/>
    <property type="project" value="TreeGrafter"/>
</dbReference>
<dbReference type="AlphaFoldDB" id="A0A2P6NQ52"/>
<evidence type="ECO:0000256" key="1">
    <source>
        <dbReference type="ARBA" id="ARBA00004127"/>
    </source>
</evidence>
<name>A0A2P6NQ52_9EUKA</name>
<dbReference type="OrthoDB" id="75720at2759"/>
<feature type="transmembrane region" description="Helical" evidence="7">
    <location>
        <begin position="227"/>
        <end position="248"/>
    </location>
</feature>
<keyword evidence="5 7" id="KW-1133">Transmembrane helix</keyword>
<reference evidence="8 9" key="1">
    <citation type="journal article" date="2018" name="Genome Biol. Evol.">
        <title>Multiple Roots of Fruiting Body Formation in Amoebozoa.</title>
        <authorList>
            <person name="Hillmann F."/>
            <person name="Forbes G."/>
            <person name="Novohradska S."/>
            <person name="Ferling I."/>
            <person name="Riege K."/>
            <person name="Groth M."/>
            <person name="Westermann M."/>
            <person name="Marz M."/>
            <person name="Spaller T."/>
            <person name="Winckler T."/>
            <person name="Schaap P."/>
            <person name="Glockner G."/>
        </authorList>
    </citation>
    <scope>NUCLEOTIDE SEQUENCE [LARGE SCALE GENOMIC DNA]</scope>
    <source>
        <strain evidence="8 9">Jena</strain>
    </source>
</reference>
<dbReference type="GO" id="GO:0012505">
    <property type="term" value="C:endomembrane system"/>
    <property type="evidence" value="ECO:0007669"/>
    <property type="project" value="UniProtKB-SubCell"/>
</dbReference>
<evidence type="ECO:0000256" key="5">
    <source>
        <dbReference type="ARBA" id="ARBA00022989"/>
    </source>
</evidence>
<keyword evidence="3 7" id="KW-0812">Transmembrane</keyword>
<dbReference type="PANTHER" id="PTHR13131:SF5">
    <property type="entry name" value="CYSTINOSIN"/>
    <property type="match status" value="1"/>
</dbReference>
<evidence type="ECO:0000256" key="3">
    <source>
        <dbReference type="ARBA" id="ARBA00022692"/>
    </source>
</evidence>
<keyword evidence="2" id="KW-0813">Transport</keyword>
<feature type="transmembrane region" description="Helical" evidence="7">
    <location>
        <begin position="51"/>
        <end position="71"/>
    </location>
</feature>
<dbReference type="NCBIfam" id="TIGR00951">
    <property type="entry name" value="2A43"/>
    <property type="match status" value="1"/>
</dbReference>
<accession>A0A2P6NQ52</accession>
<evidence type="ECO:0000256" key="4">
    <source>
        <dbReference type="ARBA" id="ARBA00022737"/>
    </source>
</evidence>
<feature type="transmembrane region" description="Helical" evidence="7">
    <location>
        <begin position="95"/>
        <end position="115"/>
    </location>
</feature>
<dbReference type="Pfam" id="PF04193">
    <property type="entry name" value="PQ-loop"/>
    <property type="match status" value="2"/>
</dbReference>
<gene>
    <name evidence="8" type="ORF">PROFUN_03067</name>
</gene>
<evidence type="ECO:0000313" key="9">
    <source>
        <dbReference type="Proteomes" id="UP000241769"/>
    </source>
</evidence>
<dbReference type="GO" id="GO:0015184">
    <property type="term" value="F:L-cystine transmembrane transporter activity"/>
    <property type="evidence" value="ECO:0007669"/>
    <property type="project" value="TreeGrafter"/>
</dbReference>
<comment type="subcellular location">
    <subcellularLocation>
        <location evidence="1">Endomembrane system</location>
        <topology evidence="1">Multi-pass membrane protein</topology>
    </subcellularLocation>
</comment>
<keyword evidence="6 7" id="KW-0472">Membrane</keyword>
<evidence type="ECO:0000256" key="6">
    <source>
        <dbReference type="ARBA" id="ARBA00023136"/>
    </source>
</evidence>